<proteinExistence type="predicted"/>
<protein>
    <recommendedName>
        <fullName evidence="1">ATP-dependent helicase C-terminal domain-containing protein</fullName>
    </recommendedName>
</protein>
<accession>A0ABT3L8H3</accession>
<keyword evidence="3" id="KW-1185">Reference proteome</keyword>
<evidence type="ECO:0000259" key="1">
    <source>
        <dbReference type="Pfam" id="PF13307"/>
    </source>
</evidence>
<dbReference type="EMBL" id="JAIHOM010000063">
    <property type="protein sequence ID" value="MCW6037255.1"/>
    <property type="molecule type" value="Genomic_DNA"/>
</dbReference>
<dbReference type="Pfam" id="PF13307">
    <property type="entry name" value="Helicase_C_2"/>
    <property type="match status" value="1"/>
</dbReference>
<evidence type="ECO:0000313" key="3">
    <source>
        <dbReference type="Proteomes" id="UP001526426"/>
    </source>
</evidence>
<dbReference type="InterPro" id="IPR006555">
    <property type="entry name" value="ATP-dep_Helicase_C"/>
</dbReference>
<feature type="domain" description="ATP-dependent helicase C-terminal" evidence="1">
    <location>
        <begin position="414"/>
        <end position="493"/>
    </location>
</feature>
<evidence type="ECO:0000313" key="2">
    <source>
        <dbReference type="EMBL" id="MCW6037255.1"/>
    </source>
</evidence>
<reference evidence="2 3" key="1">
    <citation type="submission" date="2021-08" db="EMBL/GenBank/DDBJ databases">
        <title>Draft genome sequence of Spirulina subsalsa with high tolerance to salinity and hype-accumulation of phycocyanin.</title>
        <authorList>
            <person name="Pei H."/>
            <person name="Jiang L."/>
        </authorList>
    </citation>
    <scope>NUCLEOTIDE SEQUENCE [LARGE SCALE GENOMIC DNA]</scope>
    <source>
        <strain evidence="2 3">FACHB-351</strain>
    </source>
</reference>
<organism evidence="2 3">
    <name type="scientific">Spirulina subsalsa FACHB-351</name>
    <dbReference type="NCBI Taxonomy" id="234711"/>
    <lineage>
        <taxon>Bacteria</taxon>
        <taxon>Bacillati</taxon>
        <taxon>Cyanobacteriota</taxon>
        <taxon>Cyanophyceae</taxon>
        <taxon>Spirulinales</taxon>
        <taxon>Spirulinaceae</taxon>
        <taxon>Spirulina</taxon>
    </lineage>
</organism>
<dbReference type="RefSeq" id="WP_265265103.1">
    <property type="nucleotide sequence ID" value="NZ_JAIHOM010000063.1"/>
</dbReference>
<name>A0ABT3L8H3_9CYAN</name>
<gene>
    <name evidence="2" type="ORF">K4A83_13385</name>
</gene>
<dbReference type="Proteomes" id="UP001526426">
    <property type="component" value="Unassembled WGS sequence"/>
</dbReference>
<sequence length="502" mass="57454">MIEADVHSCLLAFLREQGHPHWHHHLTMGRLVARALRLGRSALIQTAAKSDTYALSYLIPALMWPKGTVLVTPPTQQVKWLEQTIPQLLSWLGVEKKVIREDHLPTDPTFSGLCLISPQHWLNQDPSAPAFPTLIDPVDDWETWTREHLTLHLHSNHWQELSAAYQADHSLIEQIYQQLGETLFKHPSNPYQCYCLDPSEQELLIPLWQTLPPGDLPPLWQQFKDQSQQPGYLIWTTLNRGQQTFSLHLAPIDVAAYLHPLWQKQPVVLMGAFLDSHPQAPTYRQRLGLEDLTCLKFSANRQTEHIQLYLPDRLPMPNTPEFQKVLIPQLHRLCRGGMVEQSLKYGLDGLRRVQRPVVILVDDVPLKAQVGATLAAEYGSLVQVETTQMQPDGILVAGWSFWHQYHDLLPTPELLVIATLPFPSVEHPLVAGQVNYYKQQRQDWFREYLLPTALRELQWAVLPVRESQGVVALLDNRVNYRSYGGQVLGALEPFARINYLST</sequence>
<comment type="caution">
    <text evidence="2">The sequence shown here is derived from an EMBL/GenBank/DDBJ whole genome shotgun (WGS) entry which is preliminary data.</text>
</comment>